<organism evidence="3 4">
    <name type="scientific">Phytophthora cactorum</name>
    <dbReference type="NCBI Taxonomy" id="29920"/>
    <lineage>
        <taxon>Eukaryota</taxon>
        <taxon>Sar</taxon>
        <taxon>Stramenopiles</taxon>
        <taxon>Oomycota</taxon>
        <taxon>Peronosporomycetes</taxon>
        <taxon>Peronosporales</taxon>
        <taxon>Peronosporaceae</taxon>
        <taxon>Phytophthora</taxon>
    </lineage>
</organism>
<dbReference type="EMBL" id="MJFZ01000253">
    <property type="protein sequence ID" value="RAW33035.1"/>
    <property type="molecule type" value="Genomic_DNA"/>
</dbReference>
<reference evidence="2" key="2">
    <citation type="submission" date="2018-10" db="EMBL/GenBank/DDBJ databases">
        <title>Effector identification in a new, highly contiguous assembly of the strawberry crown rot pathogen Phytophthora cactorum.</title>
        <authorList>
            <person name="Armitage A.D."/>
            <person name="Nellist C.F."/>
            <person name="Bates H."/>
            <person name="Vickerstaff R.J."/>
            <person name="Harrison R.J."/>
        </authorList>
    </citation>
    <scope>NUCLEOTIDE SEQUENCE</scope>
    <source>
        <strain evidence="2">4040</strain>
    </source>
</reference>
<feature type="region of interest" description="Disordered" evidence="1">
    <location>
        <begin position="79"/>
        <end position="105"/>
    </location>
</feature>
<proteinExistence type="predicted"/>
<dbReference type="Proteomes" id="UP000736787">
    <property type="component" value="Unassembled WGS sequence"/>
</dbReference>
<evidence type="ECO:0000313" key="3">
    <source>
        <dbReference type="EMBL" id="RAW33035.1"/>
    </source>
</evidence>
<dbReference type="AlphaFoldDB" id="A0A329S8I4"/>
<sequence>MLKRTIVILSADGIHSVAPSNYRDFFGKDDNGPPFAIYNCQFANALALVPAANQNHYGAVYIHDIQALQLLVTAHRAPGVSEKQKDKNEDKNKVKTGENEDEDEGEGCIAVDRLRALLRLHRGENLTVCFIKFGLYLLRLGLLTKGSSRTKTLELTELGKWLFQLPRSVSGNGATRGNLVMQRNVQMA</sequence>
<evidence type="ECO:0000313" key="4">
    <source>
        <dbReference type="Proteomes" id="UP000251314"/>
    </source>
</evidence>
<dbReference type="Proteomes" id="UP000251314">
    <property type="component" value="Unassembled WGS sequence"/>
</dbReference>
<feature type="compositionally biased region" description="Basic and acidic residues" evidence="1">
    <location>
        <begin position="82"/>
        <end position="98"/>
    </location>
</feature>
<protein>
    <submittedName>
        <fullName evidence="3">Uncharacterized protein</fullName>
    </submittedName>
</protein>
<dbReference type="VEuPathDB" id="FungiDB:PC110_g10646"/>
<comment type="caution">
    <text evidence="3">The sequence shown here is derived from an EMBL/GenBank/DDBJ whole genome shotgun (WGS) entry which is preliminary data.</text>
</comment>
<gene>
    <name evidence="3" type="ORF">PC110_g10646</name>
    <name evidence="2" type="ORF">PC117_g16564</name>
</gene>
<accession>A0A329S8I4</accession>
<reference evidence="3 4" key="1">
    <citation type="submission" date="2018-01" db="EMBL/GenBank/DDBJ databases">
        <title>Draft genome of the strawberry crown rot pathogen Phytophthora cactorum.</title>
        <authorList>
            <person name="Armitage A.D."/>
            <person name="Lysoe E."/>
            <person name="Nellist C.F."/>
            <person name="Harrison R.J."/>
            <person name="Brurberg M.B."/>
        </authorList>
    </citation>
    <scope>NUCLEOTIDE SEQUENCE [LARGE SCALE GENOMIC DNA]</scope>
    <source>
        <strain evidence="3 4">10300</strain>
    </source>
</reference>
<dbReference type="EMBL" id="RCMK01000591">
    <property type="protein sequence ID" value="KAG2920277.1"/>
    <property type="molecule type" value="Genomic_DNA"/>
</dbReference>
<evidence type="ECO:0000256" key="1">
    <source>
        <dbReference type="SAM" id="MobiDB-lite"/>
    </source>
</evidence>
<dbReference type="OrthoDB" id="10400966at2759"/>
<name>A0A329S8I4_9STRA</name>
<keyword evidence="4" id="KW-1185">Reference proteome</keyword>
<evidence type="ECO:0000313" key="2">
    <source>
        <dbReference type="EMBL" id="KAG2920277.1"/>
    </source>
</evidence>